<dbReference type="EMBL" id="CCAG010015647">
    <property type="status" value="NOT_ANNOTATED_CDS"/>
    <property type="molecule type" value="Genomic_DNA"/>
</dbReference>
<evidence type="ECO:0000313" key="4">
    <source>
        <dbReference type="Proteomes" id="UP000092444"/>
    </source>
</evidence>
<dbReference type="PANTHER" id="PTHR44665">
    <property type="entry name" value="DNAJ HOMOLOG SUBFAMILY C MEMBER 14"/>
    <property type="match status" value="1"/>
</dbReference>
<dbReference type="Proteomes" id="UP000092444">
    <property type="component" value="Unassembled WGS sequence"/>
</dbReference>
<feature type="compositionally biased region" description="Low complexity" evidence="1">
    <location>
        <begin position="143"/>
        <end position="155"/>
    </location>
</feature>
<evidence type="ECO:0000259" key="2">
    <source>
        <dbReference type="Pfam" id="PF14901"/>
    </source>
</evidence>
<sequence length="233" mass="26376">MHSRSRANSFAISLENDLPTCSTCGLRHPRKLARLHYAPRECASSKIKHSARKGDIWAVTSMMGLRWKYLALMERKVYDITEWANCQKGALAHLDPNSHMVQYCFEPNNNSSVLSTSSASASNGSNARPGLCSMVRVPELSNISNRHSSHSRNSSWDLRLGHDNSTTQDNRCWSKNRGEYPRNPSLDFVRHSRNSSADLNKLIRNDISLVFSPKLNFNRVDSPRVQIIKAHQN</sequence>
<evidence type="ECO:0000256" key="1">
    <source>
        <dbReference type="SAM" id="MobiDB-lite"/>
    </source>
</evidence>
<dbReference type="InterPro" id="IPR032843">
    <property type="entry name" value="Jiv"/>
</dbReference>
<feature type="region of interest" description="Disordered" evidence="1">
    <location>
        <begin position="143"/>
        <end position="162"/>
    </location>
</feature>
<dbReference type="AlphaFoldDB" id="A0A1B0GD84"/>
<feature type="domain" description="Cleavage inducing molecular chaperone Jiv" evidence="2">
    <location>
        <begin position="20"/>
        <end position="103"/>
    </location>
</feature>
<proteinExistence type="predicted"/>
<dbReference type="Pfam" id="PF14901">
    <property type="entry name" value="Jiv90"/>
    <property type="match status" value="1"/>
</dbReference>
<organism evidence="3 4">
    <name type="scientific">Glossina morsitans morsitans</name>
    <name type="common">Savannah tsetse fly</name>
    <dbReference type="NCBI Taxonomy" id="37546"/>
    <lineage>
        <taxon>Eukaryota</taxon>
        <taxon>Metazoa</taxon>
        <taxon>Ecdysozoa</taxon>
        <taxon>Arthropoda</taxon>
        <taxon>Hexapoda</taxon>
        <taxon>Insecta</taxon>
        <taxon>Pterygota</taxon>
        <taxon>Neoptera</taxon>
        <taxon>Endopterygota</taxon>
        <taxon>Diptera</taxon>
        <taxon>Brachycera</taxon>
        <taxon>Muscomorpha</taxon>
        <taxon>Hippoboscoidea</taxon>
        <taxon>Glossinidae</taxon>
        <taxon>Glossina</taxon>
    </lineage>
</organism>
<dbReference type="EnsemblMetazoa" id="GMOY011259-RA">
    <property type="protein sequence ID" value="GMOY011259-PA"/>
    <property type="gene ID" value="GMOY011259"/>
</dbReference>
<dbReference type="InterPro" id="IPR052317">
    <property type="entry name" value="Viral_replicn-host_int_reg"/>
</dbReference>
<keyword evidence="4" id="KW-1185">Reference proteome</keyword>
<dbReference type="STRING" id="37546.A0A1B0GD84"/>
<reference evidence="3" key="1">
    <citation type="submission" date="2020-05" db="UniProtKB">
        <authorList>
            <consortium name="EnsemblMetazoa"/>
        </authorList>
    </citation>
    <scope>IDENTIFICATION</scope>
    <source>
        <strain evidence="3">Yale</strain>
    </source>
</reference>
<name>A0A1B0GD84_GLOMM</name>
<protein>
    <recommendedName>
        <fullName evidence="2">Cleavage inducing molecular chaperone Jiv domain-containing protein</fullName>
    </recommendedName>
</protein>
<dbReference type="VEuPathDB" id="VectorBase:GMOY011259"/>
<accession>A0A1B0GD84</accession>
<dbReference type="PANTHER" id="PTHR44665:SF1">
    <property type="entry name" value="DNAJ HOMOLOG SUBFAMILY C MEMBER 14"/>
    <property type="match status" value="1"/>
</dbReference>
<evidence type="ECO:0000313" key="3">
    <source>
        <dbReference type="EnsemblMetazoa" id="GMOY011259-PA"/>
    </source>
</evidence>